<comment type="caution">
    <text evidence="1">The sequence shown here is derived from an EMBL/GenBank/DDBJ whole genome shotgun (WGS) entry which is preliminary data.</text>
</comment>
<accession>A0A392RFJ9</accession>
<dbReference type="EMBL" id="LXQA010222873">
    <property type="protein sequence ID" value="MCI35388.1"/>
    <property type="molecule type" value="Genomic_DNA"/>
</dbReference>
<feature type="non-terminal residue" evidence="1">
    <location>
        <position position="22"/>
    </location>
</feature>
<proteinExistence type="predicted"/>
<reference evidence="1 2" key="1">
    <citation type="journal article" date="2018" name="Front. Plant Sci.">
        <title>Red Clover (Trifolium pratense) and Zigzag Clover (T. medium) - A Picture of Genomic Similarities and Differences.</title>
        <authorList>
            <person name="Dluhosova J."/>
            <person name="Istvanek J."/>
            <person name="Nedelnik J."/>
            <person name="Repkova J."/>
        </authorList>
    </citation>
    <scope>NUCLEOTIDE SEQUENCE [LARGE SCALE GENOMIC DNA]</scope>
    <source>
        <strain evidence="2">cv. 10/8</strain>
        <tissue evidence="1">Leaf</tissue>
    </source>
</reference>
<evidence type="ECO:0000313" key="2">
    <source>
        <dbReference type="Proteomes" id="UP000265520"/>
    </source>
</evidence>
<name>A0A392RFJ9_9FABA</name>
<dbReference type="AlphaFoldDB" id="A0A392RFJ9"/>
<sequence length="22" mass="2387">MVMKNHSGGGGDDWIPEALQML</sequence>
<protein>
    <submittedName>
        <fullName evidence="1">Uncharacterized protein</fullName>
    </submittedName>
</protein>
<dbReference type="Proteomes" id="UP000265520">
    <property type="component" value="Unassembled WGS sequence"/>
</dbReference>
<evidence type="ECO:0000313" key="1">
    <source>
        <dbReference type="EMBL" id="MCI35388.1"/>
    </source>
</evidence>
<keyword evidence="2" id="KW-1185">Reference proteome</keyword>
<organism evidence="1 2">
    <name type="scientific">Trifolium medium</name>
    <dbReference type="NCBI Taxonomy" id="97028"/>
    <lineage>
        <taxon>Eukaryota</taxon>
        <taxon>Viridiplantae</taxon>
        <taxon>Streptophyta</taxon>
        <taxon>Embryophyta</taxon>
        <taxon>Tracheophyta</taxon>
        <taxon>Spermatophyta</taxon>
        <taxon>Magnoliopsida</taxon>
        <taxon>eudicotyledons</taxon>
        <taxon>Gunneridae</taxon>
        <taxon>Pentapetalae</taxon>
        <taxon>rosids</taxon>
        <taxon>fabids</taxon>
        <taxon>Fabales</taxon>
        <taxon>Fabaceae</taxon>
        <taxon>Papilionoideae</taxon>
        <taxon>50 kb inversion clade</taxon>
        <taxon>NPAAA clade</taxon>
        <taxon>Hologalegina</taxon>
        <taxon>IRL clade</taxon>
        <taxon>Trifolieae</taxon>
        <taxon>Trifolium</taxon>
    </lineage>
</organism>